<gene>
    <name evidence="1" type="ORF">Vadar_007544</name>
</gene>
<protein>
    <submittedName>
        <fullName evidence="1">Uncharacterized protein</fullName>
    </submittedName>
</protein>
<dbReference type="EMBL" id="CM037162">
    <property type="protein sequence ID" value="KAH7862642.1"/>
    <property type="molecule type" value="Genomic_DNA"/>
</dbReference>
<reference evidence="1 2" key="1">
    <citation type="journal article" date="2021" name="Hortic Res">
        <title>High-quality reference genome and annotation aids understanding of berry development for evergreen blueberry (Vaccinium darrowii).</title>
        <authorList>
            <person name="Yu J."/>
            <person name="Hulse-Kemp A.M."/>
            <person name="Babiker E."/>
            <person name="Staton M."/>
        </authorList>
    </citation>
    <scope>NUCLEOTIDE SEQUENCE [LARGE SCALE GENOMIC DNA]</scope>
    <source>
        <strain evidence="2">cv. NJ 8807/NJ 8810</strain>
        <tissue evidence="1">Young leaf</tissue>
    </source>
</reference>
<evidence type="ECO:0000313" key="2">
    <source>
        <dbReference type="Proteomes" id="UP000828048"/>
    </source>
</evidence>
<sequence>MLFKLLAISCFILSAIHIFSTNLWCRSSRLLIYDASRDSNYISPTNATHIAFGIASSSRTWRNRRYYIESWWRPNLTRGFLFLEKTRGDFFPWSPSSPPFRLFEDTSRYNEYNKHKAKQAIRMVHMIAEIFRAKNEGVRWYAFMDDDTVIFVDNLVDVLAKYDHRKYFYIGANSESISSNMFNSFEMGFGGGGFVLSYPLVEALVKNLDVCIKRYPSLYGSDHVVQSCVADLGVSLTLEKGFHQIDLHHDISGFLSSHPQSPLLSLHHLDAVDPIYPSTDRYHSLNQLMKAASADSSRLLQQTICYSKQQNSTFSISWGYSAHVYEGVHPPSTLQRPLETFWPWSRAARPPYMFNTRILSQDPCQNPRVFFFDSVEEVTDGDYVVTCYNQTDVHRSGACSKSENRFLHPMYQIRVLTPLRRYNEAGNRRECCDIVLEAGMNASEVKLRPCMKHEFFA</sequence>
<keyword evidence="2" id="KW-1185">Reference proteome</keyword>
<proteinExistence type="predicted"/>
<name>A0ACB7ZAL2_9ERIC</name>
<evidence type="ECO:0000313" key="1">
    <source>
        <dbReference type="EMBL" id="KAH7862642.1"/>
    </source>
</evidence>
<dbReference type="Proteomes" id="UP000828048">
    <property type="component" value="Chromosome 12"/>
</dbReference>
<organism evidence="1 2">
    <name type="scientific">Vaccinium darrowii</name>
    <dbReference type="NCBI Taxonomy" id="229202"/>
    <lineage>
        <taxon>Eukaryota</taxon>
        <taxon>Viridiplantae</taxon>
        <taxon>Streptophyta</taxon>
        <taxon>Embryophyta</taxon>
        <taxon>Tracheophyta</taxon>
        <taxon>Spermatophyta</taxon>
        <taxon>Magnoliopsida</taxon>
        <taxon>eudicotyledons</taxon>
        <taxon>Gunneridae</taxon>
        <taxon>Pentapetalae</taxon>
        <taxon>asterids</taxon>
        <taxon>Ericales</taxon>
        <taxon>Ericaceae</taxon>
        <taxon>Vaccinioideae</taxon>
        <taxon>Vaccinieae</taxon>
        <taxon>Vaccinium</taxon>
    </lineage>
</organism>
<accession>A0ACB7ZAL2</accession>
<comment type="caution">
    <text evidence="1">The sequence shown here is derived from an EMBL/GenBank/DDBJ whole genome shotgun (WGS) entry which is preliminary data.</text>
</comment>